<dbReference type="GO" id="GO:0030026">
    <property type="term" value="P:intracellular manganese ion homeostasis"/>
    <property type="evidence" value="ECO:0007669"/>
    <property type="project" value="TreeGrafter"/>
</dbReference>
<dbReference type="GO" id="GO:0010960">
    <property type="term" value="P:magnesium ion homeostasis"/>
    <property type="evidence" value="ECO:0007669"/>
    <property type="project" value="InterPro"/>
</dbReference>
<dbReference type="PANTHER" id="PTHR12064:SF97">
    <property type="entry name" value="METAL TRANSPORTER CNNM-5"/>
    <property type="match status" value="1"/>
</dbReference>
<proteinExistence type="predicted"/>
<reference evidence="2 3" key="1">
    <citation type="submission" date="2017-11" db="EMBL/GenBank/DDBJ databases">
        <title>De-novo sequencing of pomegranate (Punica granatum L.) genome.</title>
        <authorList>
            <person name="Akparov Z."/>
            <person name="Amiraslanov A."/>
            <person name="Hajiyeva S."/>
            <person name="Abbasov M."/>
            <person name="Kaur K."/>
            <person name="Hamwieh A."/>
            <person name="Solovyev V."/>
            <person name="Salamov A."/>
            <person name="Braich B."/>
            <person name="Kosarev P."/>
            <person name="Mahmoud A."/>
            <person name="Hajiyev E."/>
            <person name="Babayeva S."/>
            <person name="Izzatullayeva V."/>
            <person name="Mammadov A."/>
            <person name="Mammadov A."/>
            <person name="Sharifova S."/>
            <person name="Ojaghi J."/>
            <person name="Eynullazada K."/>
            <person name="Bayramov B."/>
            <person name="Abdulazimova A."/>
            <person name="Shahmuradov I."/>
        </authorList>
    </citation>
    <scope>NUCLEOTIDE SEQUENCE [LARGE SCALE GENOMIC DNA]</scope>
    <source>
        <strain evidence="3">cv. AG2017</strain>
        <tissue evidence="2">Leaf</tissue>
    </source>
</reference>
<evidence type="ECO:0000256" key="1">
    <source>
        <dbReference type="ARBA" id="ARBA00022737"/>
    </source>
</evidence>
<evidence type="ECO:0000313" key="2">
    <source>
        <dbReference type="EMBL" id="PKI52093.1"/>
    </source>
</evidence>
<dbReference type="Gene3D" id="3.10.580.10">
    <property type="entry name" value="CBS-domain"/>
    <property type="match status" value="1"/>
</dbReference>
<dbReference type="Proteomes" id="UP000233551">
    <property type="component" value="Unassembled WGS sequence"/>
</dbReference>
<dbReference type="PANTHER" id="PTHR12064">
    <property type="entry name" value="METAL TRANSPORTER CNNM"/>
    <property type="match status" value="1"/>
</dbReference>
<dbReference type="GO" id="GO:0005737">
    <property type="term" value="C:cytoplasm"/>
    <property type="evidence" value="ECO:0007669"/>
    <property type="project" value="TreeGrafter"/>
</dbReference>
<gene>
    <name evidence="2" type="ORF">CRG98_027509</name>
</gene>
<accession>A0A2I0J7S5</accession>
<organism evidence="2 3">
    <name type="scientific">Punica granatum</name>
    <name type="common">Pomegranate</name>
    <dbReference type="NCBI Taxonomy" id="22663"/>
    <lineage>
        <taxon>Eukaryota</taxon>
        <taxon>Viridiplantae</taxon>
        <taxon>Streptophyta</taxon>
        <taxon>Embryophyta</taxon>
        <taxon>Tracheophyta</taxon>
        <taxon>Spermatophyta</taxon>
        <taxon>Magnoliopsida</taxon>
        <taxon>eudicotyledons</taxon>
        <taxon>Gunneridae</taxon>
        <taxon>Pentapetalae</taxon>
        <taxon>rosids</taxon>
        <taxon>malvids</taxon>
        <taxon>Myrtales</taxon>
        <taxon>Lythraceae</taxon>
        <taxon>Punica</taxon>
    </lineage>
</organism>
<evidence type="ECO:0000313" key="3">
    <source>
        <dbReference type="Proteomes" id="UP000233551"/>
    </source>
</evidence>
<sequence length="193" mass="21426">MSGLTLGLMSISLVDLEILAKAGQPQDRENAGNSLAMKALPIFLDALLPAWGAILISVMEALDWLLGRGHSALLRRAKLKMFFDMHGNDVRTSRDFCVSREDWETVIQTNEEVIGIITLEDVIEELLQEEILDETDKYFDVHNSSWVPGYSVDPIFNCKANLYGSPRDSVMTSMSSYAGPMTSSTTLVCKFSL</sequence>
<protein>
    <recommendedName>
        <fullName evidence="4">CNNM transmembrane domain-containing protein</fullName>
    </recommendedName>
</protein>
<name>A0A2I0J7S5_PUNGR</name>
<dbReference type="InterPro" id="IPR045095">
    <property type="entry name" value="ACDP"/>
</dbReference>
<comment type="caution">
    <text evidence="2">The sequence shown here is derived from an EMBL/GenBank/DDBJ whole genome shotgun (WGS) entry which is preliminary data.</text>
</comment>
<evidence type="ECO:0008006" key="4">
    <source>
        <dbReference type="Google" id="ProtNLM"/>
    </source>
</evidence>
<keyword evidence="3" id="KW-1185">Reference proteome</keyword>
<dbReference type="EMBL" id="PGOL01001975">
    <property type="protein sequence ID" value="PKI52093.1"/>
    <property type="molecule type" value="Genomic_DNA"/>
</dbReference>
<dbReference type="AlphaFoldDB" id="A0A2I0J7S5"/>
<dbReference type="InterPro" id="IPR046342">
    <property type="entry name" value="CBS_dom_sf"/>
</dbReference>
<dbReference type="STRING" id="22663.A0A2I0J7S5"/>
<keyword evidence="1" id="KW-0677">Repeat</keyword>